<evidence type="ECO:0000256" key="1">
    <source>
        <dbReference type="SAM" id="MobiDB-lite"/>
    </source>
</evidence>
<name>A0A7W7Y9E8_9BACT</name>
<proteinExistence type="predicted"/>
<evidence type="ECO:0000313" key="3">
    <source>
        <dbReference type="Proteomes" id="UP000590740"/>
    </source>
</evidence>
<protein>
    <submittedName>
        <fullName evidence="2">Uncharacterized protein</fullName>
    </submittedName>
</protein>
<organism evidence="2 3">
    <name type="scientific">Prosthecobacter vanneervenii</name>
    <dbReference type="NCBI Taxonomy" id="48466"/>
    <lineage>
        <taxon>Bacteria</taxon>
        <taxon>Pseudomonadati</taxon>
        <taxon>Verrucomicrobiota</taxon>
        <taxon>Verrucomicrobiia</taxon>
        <taxon>Verrucomicrobiales</taxon>
        <taxon>Verrucomicrobiaceae</taxon>
        <taxon>Prosthecobacter</taxon>
    </lineage>
</organism>
<evidence type="ECO:0000313" key="2">
    <source>
        <dbReference type="EMBL" id="MBB5031725.1"/>
    </source>
</evidence>
<feature type="region of interest" description="Disordered" evidence="1">
    <location>
        <begin position="227"/>
        <end position="279"/>
    </location>
</feature>
<feature type="compositionally biased region" description="Gly residues" evidence="1">
    <location>
        <begin position="232"/>
        <end position="250"/>
    </location>
</feature>
<dbReference type="EMBL" id="JACHIG010000002">
    <property type="protein sequence ID" value="MBB5031725.1"/>
    <property type="molecule type" value="Genomic_DNA"/>
</dbReference>
<accession>A0A7W7Y9E8</accession>
<reference evidence="2 3" key="1">
    <citation type="submission" date="2020-08" db="EMBL/GenBank/DDBJ databases">
        <title>Genomic Encyclopedia of Type Strains, Phase IV (KMG-IV): sequencing the most valuable type-strain genomes for metagenomic binning, comparative biology and taxonomic classification.</title>
        <authorList>
            <person name="Goeker M."/>
        </authorList>
    </citation>
    <scope>NUCLEOTIDE SEQUENCE [LARGE SCALE GENOMIC DNA]</scope>
    <source>
        <strain evidence="2 3">DSM 12252</strain>
    </source>
</reference>
<gene>
    <name evidence="2" type="ORF">HNQ65_001293</name>
</gene>
<comment type="caution">
    <text evidence="2">The sequence shown here is derived from an EMBL/GenBank/DDBJ whole genome shotgun (WGS) entry which is preliminary data.</text>
</comment>
<sequence length="279" mass="27426">MISLNGGGEKPVEKGDTIRSGTVISCGADSGASLKPLPTLHIILYPDSKVRFDRADINSDGGGGVMCTIIAGKALFHVDENVPGSPGGGAGSPPPPVKVTVVTDEGTIVNNMGGPPQPAGNTAQGGDAGTPVIIVTATWTVQHDEGRTIVAVGEGLSNVTIGKGSAATNGEVGGQVKVPQGSVIWLFNRGGKIEAELVDTNTGKVTNLTGGSSSGGSNLVAQSKQQIVTPSSGGGGGGGTPSTPGTGPGIIPGTPNTPSSNPDMSTPQKPLPVVSADTP</sequence>
<keyword evidence="3" id="KW-1185">Reference proteome</keyword>
<dbReference type="RefSeq" id="WP_221306056.1">
    <property type="nucleotide sequence ID" value="NZ_JACHIG010000002.1"/>
</dbReference>
<dbReference type="AlphaFoldDB" id="A0A7W7Y9E8"/>
<dbReference type="Proteomes" id="UP000590740">
    <property type="component" value="Unassembled WGS sequence"/>
</dbReference>